<evidence type="ECO:0000256" key="4">
    <source>
        <dbReference type="PROSITE-ProRule" id="PRU00409"/>
    </source>
</evidence>
<organism evidence="6 7">
    <name type="scientific">Amycolatopsis echigonensis</name>
    <dbReference type="NCBI Taxonomy" id="2576905"/>
    <lineage>
        <taxon>Bacteria</taxon>
        <taxon>Bacillati</taxon>
        <taxon>Actinomycetota</taxon>
        <taxon>Actinomycetes</taxon>
        <taxon>Pseudonocardiales</taxon>
        <taxon>Pseudonocardiaceae</taxon>
        <taxon>Amycolatopsis</taxon>
    </lineage>
</organism>
<dbReference type="InterPro" id="IPR052032">
    <property type="entry name" value="ATP-dep_AA_Ligase"/>
</dbReference>
<dbReference type="AlphaFoldDB" id="A0A2N3WSG6"/>
<dbReference type="GO" id="GO:0005524">
    <property type="term" value="F:ATP binding"/>
    <property type="evidence" value="ECO:0007669"/>
    <property type="project" value="UniProtKB-UniRule"/>
</dbReference>
<keyword evidence="3 4" id="KW-0067">ATP-binding</keyword>
<dbReference type="PROSITE" id="PS50975">
    <property type="entry name" value="ATP_GRASP"/>
    <property type="match status" value="1"/>
</dbReference>
<evidence type="ECO:0000256" key="2">
    <source>
        <dbReference type="ARBA" id="ARBA00022741"/>
    </source>
</evidence>
<dbReference type="Proteomes" id="UP000233750">
    <property type="component" value="Unassembled WGS sequence"/>
</dbReference>
<evidence type="ECO:0000259" key="5">
    <source>
        <dbReference type="PROSITE" id="PS50975"/>
    </source>
</evidence>
<protein>
    <submittedName>
        <fullName evidence="6">ATP-grasp domain-containing protein</fullName>
    </submittedName>
</protein>
<keyword evidence="2 4" id="KW-0547">Nucleotide-binding</keyword>
<keyword evidence="7" id="KW-1185">Reference proteome</keyword>
<evidence type="ECO:0000313" key="7">
    <source>
        <dbReference type="Proteomes" id="UP000233750"/>
    </source>
</evidence>
<accession>A0A2N3WSG6</accession>
<dbReference type="EMBL" id="PJMY01000003">
    <property type="protein sequence ID" value="PKV96809.1"/>
    <property type="molecule type" value="Genomic_DNA"/>
</dbReference>
<evidence type="ECO:0000256" key="1">
    <source>
        <dbReference type="ARBA" id="ARBA00022598"/>
    </source>
</evidence>
<dbReference type="PANTHER" id="PTHR43585">
    <property type="entry name" value="FUMIPYRROLE BIOSYNTHESIS PROTEIN C"/>
    <property type="match status" value="1"/>
</dbReference>
<dbReference type="InterPro" id="IPR011761">
    <property type="entry name" value="ATP-grasp"/>
</dbReference>
<sequence>MTDDVFVLGLDEENERILRRLPSAAGLRFRPLLSPDELQHGEIDFPDLMEKARQQLDDFDGEPAAIVTYWDFPAASMAPLLCEEHGLPHVPLPAVLKCEHKYWSRLEQRKVIDELPPFGIVDLDGDPQPPPGVDFPMWLKPVKGFSSELAFHVRDKQGFADAVEELREGVGRVGDPFEDVLRQVDLPREIAEVGGAACLAESELHGVQAAVEGYVWKGEVHVYAALDSLDFPGRSSFLRHQYPSQLPDETVRRMADIAERVMRQIGFENGTFSIEFFCDLQSGQVCLLEINPRHSQSHAELFELVDGVANHEIMVRLGLGLEPRFPRGRGQYRIAGRCYVRRFDGDAVVTRIPTEAEISALCEELGGTTVSITPEEGQRLSDLPEQDSYSFELAELIIGADTEDELEAKYQKCTERLRFEFED</sequence>
<evidence type="ECO:0000256" key="3">
    <source>
        <dbReference type="ARBA" id="ARBA00022840"/>
    </source>
</evidence>
<evidence type="ECO:0000313" key="6">
    <source>
        <dbReference type="EMBL" id="PKV96809.1"/>
    </source>
</evidence>
<dbReference type="RefSeq" id="WP_101439612.1">
    <property type="nucleotide sequence ID" value="NZ_PJMY01000003.1"/>
</dbReference>
<keyword evidence="1" id="KW-0436">Ligase</keyword>
<proteinExistence type="predicted"/>
<comment type="caution">
    <text evidence="6">The sequence shown here is derived from an EMBL/GenBank/DDBJ whole genome shotgun (WGS) entry which is preliminary data.</text>
</comment>
<dbReference type="Gene3D" id="3.30.470.20">
    <property type="entry name" value="ATP-grasp fold, B domain"/>
    <property type="match status" value="1"/>
</dbReference>
<dbReference type="PANTHER" id="PTHR43585:SF2">
    <property type="entry name" value="ATP-GRASP ENZYME FSQD"/>
    <property type="match status" value="1"/>
</dbReference>
<dbReference type="Pfam" id="PF13535">
    <property type="entry name" value="ATP-grasp_4"/>
    <property type="match status" value="1"/>
</dbReference>
<dbReference type="SUPFAM" id="SSF56059">
    <property type="entry name" value="Glutathione synthetase ATP-binding domain-like"/>
    <property type="match status" value="1"/>
</dbReference>
<reference evidence="6 7" key="1">
    <citation type="submission" date="2017-12" db="EMBL/GenBank/DDBJ databases">
        <title>Sequencing the genomes of 1000 Actinobacteria strains.</title>
        <authorList>
            <person name="Klenk H.-P."/>
        </authorList>
    </citation>
    <scope>NUCLEOTIDE SEQUENCE [LARGE SCALE GENOMIC DNA]</scope>
    <source>
        <strain evidence="6 7">DSM 45165</strain>
    </source>
</reference>
<gene>
    <name evidence="6" type="ORF">ATK30_7772</name>
</gene>
<feature type="domain" description="ATP-grasp" evidence="5">
    <location>
        <begin position="105"/>
        <end position="319"/>
    </location>
</feature>
<dbReference type="GO" id="GO:0046872">
    <property type="term" value="F:metal ion binding"/>
    <property type="evidence" value="ECO:0007669"/>
    <property type="project" value="InterPro"/>
</dbReference>
<dbReference type="GO" id="GO:0016874">
    <property type="term" value="F:ligase activity"/>
    <property type="evidence" value="ECO:0007669"/>
    <property type="project" value="UniProtKB-KW"/>
</dbReference>
<name>A0A2N3WSG6_9PSEU</name>
<dbReference type="OrthoDB" id="8441067at2"/>